<evidence type="ECO:0000313" key="7">
    <source>
        <dbReference type="EMBL" id="SFM43451.1"/>
    </source>
</evidence>
<dbReference type="PANTHER" id="PTHR23427:SF2">
    <property type="entry name" value="SURFEIT LOCUS PROTEIN 1"/>
    <property type="match status" value="1"/>
</dbReference>
<gene>
    <name evidence="7" type="ORF">SAMN04488042_107125</name>
</gene>
<evidence type="ECO:0000256" key="5">
    <source>
        <dbReference type="ARBA" id="ARBA00023136"/>
    </source>
</evidence>
<evidence type="ECO:0000256" key="3">
    <source>
        <dbReference type="ARBA" id="ARBA00022692"/>
    </source>
</evidence>
<evidence type="ECO:0000313" key="8">
    <source>
        <dbReference type="Proteomes" id="UP000199144"/>
    </source>
</evidence>
<sequence length="225" mass="25201">MTRYILPLFFGILGTVVLVSLGTWQVQRLAWKTDVLAEIDARIASDPVAVPIEPDPDKDRFLPVTARGTITIEELHVLASTRDVGAVYRVIAAFETEDGRRLLLDRGWIKTPQKNAARAPVDATIVGNLHWPDEIDSYTPENDLAGNIWFARDVDTMAAALTTEPVLIVLRETSENDPPVTPLPLDSAGIPNDHLEYVVTWYGLAIVWVIMTLYYLRRLRKTKKA</sequence>
<dbReference type="PANTHER" id="PTHR23427">
    <property type="entry name" value="SURFEIT LOCUS PROTEIN"/>
    <property type="match status" value="1"/>
</dbReference>
<dbReference type="EMBL" id="FOTQ01000007">
    <property type="protein sequence ID" value="SFM43451.1"/>
    <property type="molecule type" value="Genomic_DNA"/>
</dbReference>
<keyword evidence="6" id="KW-1003">Cell membrane</keyword>
<comment type="subcellular location">
    <subcellularLocation>
        <location evidence="6">Cell membrane</location>
        <topology evidence="6">Multi-pass membrane protein</topology>
    </subcellularLocation>
    <subcellularLocation>
        <location evidence="1">Membrane</location>
    </subcellularLocation>
</comment>
<dbReference type="OrthoDB" id="6079986at2"/>
<evidence type="ECO:0000256" key="2">
    <source>
        <dbReference type="ARBA" id="ARBA00007165"/>
    </source>
</evidence>
<dbReference type="AlphaFoldDB" id="A0A1I4QTU7"/>
<organism evidence="7 8">
    <name type="scientific">Shimia aestuarii</name>
    <dbReference type="NCBI Taxonomy" id="254406"/>
    <lineage>
        <taxon>Bacteria</taxon>
        <taxon>Pseudomonadati</taxon>
        <taxon>Pseudomonadota</taxon>
        <taxon>Alphaproteobacteria</taxon>
        <taxon>Rhodobacterales</taxon>
        <taxon>Roseobacteraceae</taxon>
    </lineage>
</organism>
<dbReference type="Pfam" id="PF02104">
    <property type="entry name" value="SURF1"/>
    <property type="match status" value="1"/>
</dbReference>
<keyword evidence="8" id="KW-1185">Reference proteome</keyword>
<dbReference type="Proteomes" id="UP000199144">
    <property type="component" value="Unassembled WGS sequence"/>
</dbReference>
<keyword evidence="3 6" id="KW-0812">Transmembrane</keyword>
<dbReference type="GO" id="GO:0005886">
    <property type="term" value="C:plasma membrane"/>
    <property type="evidence" value="ECO:0007669"/>
    <property type="project" value="UniProtKB-SubCell"/>
</dbReference>
<dbReference type="InterPro" id="IPR045214">
    <property type="entry name" value="Surf1/Surf4"/>
</dbReference>
<dbReference type="RefSeq" id="WP_093094836.1">
    <property type="nucleotide sequence ID" value="NZ_FOTQ01000007.1"/>
</dbReference>
<comment type="caution">
    <text evidence="6">Lacks conserved residue(s) required for the propagation of feature annotation.</text>
</comment>
<evidence type="ECO:0000256" key="1">
    <source>
        <dbReference type="ARBA" id="ARBA00004370"/>
    </source>
</evidence>
<keyword evidence="5 6" id="KW-0472">Membrane</keyword>
<comment type="similarity">
    <text evidence="2 6">Belongs to the SURF1 family.</text>
</comment>
<dbReference type="STRING" id="254406.SAMN04488042_107125"/>
<accession>A0A1I4QTU7</accession>
<reference evidence="7 8" key="1">
    <citation type="submission" date="2016-10" db="EMBL/GenBank/DDBJ databases">
        <authorList>
            <person name="de Groot N.N."/>
        </authorList>
    </citation>
    <scope>NUCLEOTIDE SEQUENCE [LARGE SCALE GENOMIC DNA]</scope>
    <source>
        <strain evidence="7 8">DSM 15283</strain>
    </source>
</reference>
<dbReference type="InterPro" id="IPR002994">
    <property type="entry name" value="Surf1/Shy1"/>
</dbReference>
<proteinExistence type="inferred from homology"/>
<name>A0A1I4QTU7_9RHOB</name>
<evidence type="ECO:0000256" key="6">
    <source>
        <dbReference type="RuleBase" id="RU363076"/>
    </source>
</evidence>
<keyword evidence="4 6" id="KW-1133">Transmembrane helix</keyword>
<protein>
    <recommendedName>
        <fullName evidence="6">SURF1-like protein</fullName>
    </recommendedName>
</protein>
<dbReference type="CDD" id="cd06662">
    <property type="entry name" value="SURF1"/>
    <property type="match status" value="1"/>
</dbReference>
<dbReference type="PROSITE" id="PS50895">
    <property type="entry name" value="SURF1"/>
    <property type="match status" value="1"/>
</dbReference>
<feature type="transmembrane region" description="Helical" evidence="6">
    <location>
        <begin position="197"/>
        <end position="216"/>
    </location>
</feature>
<evidence type="ECO:0000256" key="4">
    <source>
        <dbReference type="ARBA" id="ARBA00022989"/>
    </source>
</evidence>